<dbReference type="Proteomes" id="UP000198639">
    <property type="component" value="Unassembled WGS sequence"/>
</dbReference>
<dbReference type="CDD" id="cd11614">
    <property type="entry name" value="SAF_CpaB_FlgA_like"/>
    <property type="match status" value="1"/>
</dbReference>
<dbReference type="SMART" id="SM00858">
    <property type="entry name" value="SAF"/>
    <property type="match status" value="1"/>
</dbReference>
<dbReference type="Pfam" id="PF08666">
    <property type="entry name" value="SAF"/>
    <property type="match status" value="1"/>
</dbReference>
<dbReference type="InterPro" id="IPR013974">
    <property type="entry name" value="SAF"/>
</dbReference>
<accession>A0A1I1DLN5</accession>
<keyword evidence="3" id="KW-1185">Reference proteome</keyword>
<dbReference type="OrthoDB" id="9788329at2"/>
<dbReference type="STRING" id="1164594.SAMN05216204_101276"/>
<proteinExistence type="predicted"/>
<dbReference type="Gene3D" id="3.90.1210.10">
    <property type="entry name" value="Antifreeze-like/N-acetylneuraminic acid synthase C-terminal domain"/>
    <property type="match status" value="1"/>
</dbReference>
<dbReference type="RefSeq" id="WP_091870088.1">
    <property type="nucleotide sequence ID" value="NZ_FOLD01000001.1"/>
</dbReference>
<dbReference type="AlphaFoldDB" id="A0A1I1DLN5"/>
<gene>
    <name evidence="2" type="ORF">SAMN05216204_101276</name>
</gene>
<evidence type="ECO:0000259" key="1">
    <source>
        <dbReference type="SMART" id="SM00858"/>
    </source>
</evidence>
<dbReference type="InterPro" id="IPR031571">
    <property type="entry name" value="RcpC_dom"/>
</dbReference>
<dbReference type="NCBIfam" id="TIGR03177">
    <property type="entry name" value="pilus_cpaB"/>
    <property type="match status" value="1"/>
</dbReference>
<reference evidence="3" key="1">
    <citation type="submission" date="2016-10" db="EMBL/GenBank/DDBJ databases">
        <authorList>
            <person name="Varghese N."/>
            <person name="Submissions S."/>
        </authorList>
    </citation>
    <scope>NUCLEOTIDE SEQUENCE [LARGE SCALE GENOMIC DNA]</scope>
    <source>
        <strain evidence="3">CGMCC 1.12041</strain>
    </source>
</reference>
<name>A0A1I1DLN5_9BURK</name>
<dbReference type="EMBL" id="FOLD01000001">
    <property type="protein sequence ID" value="SFB75885.1"/>
    <property type="molecule type" value="Genomic_DNA"/>
</dbReference>
<evidence type="ECO:0000313" key="2">
    <source>
        <dbReference type="EMBL" id="SFB75885.1"/>
    </source>
</evidence>
<feature type="domain" description="SAF" evidence="1">
    <location>
        <begin position="37"/>
        <end position="99"/>
    </location>
</feature>
<dbReference type="Pfam" id="PF16976">
    <property type="entry name" value="RcpC"/>
    <property type="match status" value="1"/>
</dbReference>
<evidence type="ECO:0000313" key="3">
    <source>
        <dbReference type="Proteomes" id="UP000198639"/>
    </source>
</evidence>
<sequence length="284" mass="29824">MKNKRAVIVMSLAILFGLAAVVLASRWLLTQPATSSGRIAVAAADINIGMRLTPEMLKLVDWPAHSVPKGAFDDPQKLAGRVLRTSILMGEPLSEAKLAPAGTLGGLSALITEGKRAITVRVNDVIGVAGFALPGNFVDIIVSTETDPLPQSDNGREKSISKIVLERILVLAVAQEVNRDETKPKVVNAVTLEVTPEQAEKLDLARSVGTLSLALRNQVDPAAAATLGATKDNLLPPPAAPVRQVALPVHVARTPAPPPRAAPTAAARDCIKVINGLHASQECF</sequence>
<dbReference type="InterPro" id="IPR017592">
    <property type="entry name" value="Pilus_assmbl_Flp-typ_CpaB"/>
</dbReference>
<protein>
    <submittedName>
        <fullName evidence="2">Pilus assembly protein CpaB</fullName>
    </submittedName>
</protein>
<organism evidence="2 3">
    <name type="scientific">Massilia yuzhufengensis</name>
    <dbReference type="NCBI Taxonomy" id="1164594"/>
    <lineage>
        <taxon>Bacteria</taxon>
        <taxon>Pseudomonadati</taxon>
        <taxon>Pseudomonadota</taxon>
        <taxon>Betaproteobacteria</taxon>
        <taxon>Burkholderiales</taxon>
        <taxon>Oxalobacteraceae</taxon>
        <taxon>Telluria group</taxon>
        <taxon>Massilia</taxon>
    </lineage>
</organism>